<reference evidence="2 3" key="1">
    <citation type="journal article" date="2018" name="Front. Plant Sci.">
        <title>Red Clover (Trifolium pratense) and Zigzag Clover (T. medium) - A Picture of Genomic Similarities and Differences.</title>
        <authorList>
            <person name="Dluhosova J."/>
            <person name="Istvanek J."/>
            <person name="Nedelnik J."/>
            <person name="Repkova J."/>
        </authorList>
    </citation>
    <scope>NUCLEOTIDE SEQUENCE [LARGE SCALE GENOMIC DNA]</scope>
    <source>
        <strain evidence="3">cv. 10/8</strain>
        <tissue evidence="2">Leaf</tissue>
    </source>
</reference>
<evidence type="ECO:0000256" key="1">
    <source>
        <dbReference type="SAM" id="MobiDB-lite"/>
    </source>
</evidence>
<dbReference type="EMBL" id="LXQA010021563">
    <property type="protein sequence ID" value="MCH91966.1"/>
    <property type="molecule type" value="Genomic_DNA"/>
</dbReference>
<feature type="compositionally biased region" description="Basic residues" evidence="1">
    <location>
        <begin position="1"/>
        <end position="14"/>
    </location>
</feature>
<evidence type="ECO:0000313" key="3">
    <source>
        <dbReference type="Proteomes" id="UP000265520"/>
    </source>
</evidence>
<dbReference type="Proteomes" id="UP000265520">
    <property type="component" value="Unassembled WGS sequence"/>
</dbReference>
<protein>
    <submittedName>
        <fullName evidence="2">Uncharacterized protein</fullName>
    </submittedName>
</protein>
<name>A0A392MWP7_9FABA</name>
<feature type="compositionally biased region" description="Basic and acidic residues" evidence="1">
    <location>
        <begin position="15"/>
        <end position="24"/>
    </location>
</feature>
<gene>
    <name evidence="2" type="ORF">A2U01_0012898</name>
</gene>
<accession>A0A392MWP7</accession>
<proteinExistence type="predicted"/>
<comment type="caution">
    <text evidence="2">The sequence shown here is derived from an EMBL/GenBank/DDBJ whole genome shotgun (WGS) entry which is preliminary data.</text>
</comment>
<keyword evidence="3" id="KW-1185">Reference proteome</keyword>
<feature type="region of interest" description="Disordered" evidence="1">
    <location>
        <begin position="1"/>
        <end position="26"/>
    </location>
</feature>
<evidence type="ECO:0000313" key="2">
    <source>
        <dbReference type="EMBL" id="MCH91966.1"/>
    </source>
</evidence>
<sequence>MKPKMHKKLQKLQRKHEDGGERRWGGRRGVMRRVAMRGEGRTLYGLRKRNSDSECYYKEEGRRGNLNR</sequence>
<dbReference type="AlphaFoldDB" id="A0A392MWP7"/>
<organism evidence="2 3">
    <name type="scientific">Trifolium medium</name>
    <dbReference type="NCBI Taxonomy" id="97028"/>
    <lineage>
        <taxon>Eukaryota</taxon>
        <taxon>Viridiplantae</taxon>
        <taxon>Streptophyta</taxon>
        <taxon>Embryophyta</taxon>
        <taxon>Tracheophyta</taxon>
        <taxon>Spermatophyta</taxon>
        <taxon>Magnoliopsida</taxon>
        <taxon>eudicotyledons</taxon>
        <taxon>Gunneridae</taxon>
        <taxon>Pentapetalae</taxon>
        <taxon>rosids</taxon>
        <taxon>fabids</taxon>
        <taxon>Fabales</taxon>
        <taxon>Fabaceae</taxon>
        <taxon>Papilionoideae</taxon>
        <taxon>50 kb inversion clade</taxon>
        <taxon>NPAAA clade</taxon>
        <taxon>Hologalegina</taxon>
        <taxon>IRL clade</taxon>
        <taxon>Trifolieae</taxon>
        <taxon>Trifolium</taxon>
    </lineage>
</organism>